<accession>A0A7R9E7L7</accession>
<organism evidence="2">
    <name type="scientific">Timema monikensis</name>
    <dbReference type="NCBI Taxonomy" id="170555"/>
    <lineage>
        <taxon>Eukaryota</taxon>
        <taxon>Metazoa</taxon>
        <taxon>Ecdysozoa</taxon>
        <taxon>Arthropoda</taxon>
        <taxon>Hexapoda</taxon>
        <taxon>Insecta</taxon>
        <taxon>Pterygota</taxon>
        <taxon>Neoptera</taxon>
        <taxon>Polyneoptera</taxon>
        <taxon>Phasmatodea</taxon>
        <taxon>Timematodea</taxon>
        <taxon>Timematoidea</taxon>
        <taxon>Timematidae</taxon>
        <taxon>Timema</taxon>
    </lineage>
</organism>
<proteinExistence type="predicted"/>
<dbReference type="EMBL" id="OB793609">
    <property type="protein sequence ID" value="CAD7428011.1"/>
    <property type="molecule type" value="Genomic_DNA"/>
</dbReference>
<evidence type="ECO:0000256" key="1">
    <source>
        <dbReference type="SAM" id="MobiDB-lite"/>
    </source>
</evidence>
<feature type="region of interest" description="Disordered" evidence="1">
    <location>
        <begin position="62"/>
        <end position="95"/>
    </location>
</feature>
<evidence type="ECO:0000313" key="2">
    <source>
        <dbReference type="EMBL" id="CAD7428011.1"/>
    </source>
</evidence>
<feature type="compositionally biased region" description="Basic and acidic residues" evidence="1">
    <location>
        <begin position="78"/>
        <end position="91"/>
    </location>
</feature>
<name>A0A7R9E7L7_9NEOP</name>
<dbReference type="AlphaFoldDB" id="A0A7R9E7L7"/>
<gene>
    <name evidence="2" type="ORF">TMSB3V08_LOCUS4831</name>
</gene>
<sequence length="179" mass="20746">MYGRNQEQQQMHSALVDIQYTTDETKSRSVMNPELLPSHTVNSMNLARVLSRLHHNSYEDMDEIGSQWGNNSSPGAGDEEKKAPQKFEKKNNSLPLWGNERTMNLNPLILTNIQSSHYFKVVKQANTPSTNSYVRPSVKEMLPHENEETKELSTPQLQRLVFLQQFELHKIQIQKRKKN</sequence>
<reference evidence="2" key="1">
    <citation type="submission" date="2020-11" db="EMBL/GenBank/DDBJ databases">
        <authorList>
            <person name="Tran Van P."/>
        </authorList>
    </citation>
    <scope>NUCLEOTIDE SEQUENCE</scope>
</reference>
<protein>
    <submittedName>
        <fullName evidence="2">Uncharacterized protein</fullName>
    </submittedName>
</protein>